<evidence type="ECO:0000313" key="1">
    <source>
        <dbReference type="EMBL" id="QQK55018.1"/>
    </source>
</evidence>
<dbReference type="RefSeq" id="YP_010139352.1">
    <property type="nucleotide sequence ID" value="NC_056910.1"/>
</dbReference>
<dbReference type="EMBL" id="MW175522">
    <property type="protein sequence ID" value="QQK55018.1"/>
    <property type="molecule type" value="Genomic_DNA"/>
</dbReference>
<accession>A0A7T6Y7L6</accession>
<keyword evidence="1" id="KW-0934">Plastid</keyword>
<dbReference type="GeneID" id="67132914"/>
<protein>
    <submittedName>
        <fullName evidence="1">ClpN</fullName>
    </submittedName>
</protein>
<geneLocation type="plastid" evidence="1"/>
<organism evidence="1">
    <name type="scientific">Poterioochromonas malhamensis</name>
    <dbReference type="NCBI Taxonomy" id="88167"/>
    <lineage>
        <taxon>Eukaryota</taxon>
        <taxon>Sar</taxon>
        <taxon>Stramenopiles</taxon>
        <taxon>Ochrophyta</taxon>
        <taxon>Synurophyceae</taxon>
        <taxon>Ochromonadales</taxon>
        <taxon>Ochromonadaceae</taxon>
        <taxon>Poterioochromonas</taxon>
    </lineage>
</organism>
<sequence>MNLFSFIEKRKQIQIYTLFTFLSSSLSYFDFSSFELMENFQEFTILKSKKTISSFNDILLGICLFTQKNNYFINKSLKKFLIHSSTLTSKKKSALSLFEKIYFTKNYKEYKKLLANEIKDFYEEAVKKSLVKYKTPVITSEIFILTSISQNPIFFKNFLKFFIKNQKQWFLLKYKLVRHIYFENYFLNNSINKNLLNYTYLLDKYSFIKKTKKIGKNQIESNFFEQIFKIMKKFFRSKKKLTIIKKDNESILKLRSLLFSSLLKSNFQKILEDDILLNVKDFSKRKYKNNPKKKFK</sequence>
<dbReference type="AlphaFoldDB" id="A0A7T6Y7L6"/>
<gene>
    <name evidence="1" type="primary">ClpN</name>
</gene>
<name>A0A7T6Y7L6_9STRA</name>
<proteinExistence type="predicted"/>
<reference evidence="1" key="1">
    <citation type="submission" date="2020-10" db="EMBL/GenBank/DDBJ databases">
        <title>Complete chloroplast genome of the Synurophyceae Poterioochromonas malhamensis (Pringsheim) R.A.Andersen 2017 from Van Lake in Eastern Anatolia.</title>
        <authorList>
            <person name="Gastineau R."/>
            <person name="Yilmaz E."/>
            <person name="Solak C.N."/>
            <person name="Lemieux C."/>
            <person name="Turmel M."/>
            <person name="Witkowski A."/>
        </authorList>
    </citation>
    <scope>NUCLEOTIDE SEQUENCE</scope>
    <source>
        <strain evidence="1">SZCZR2049</strain>
    </source>
</reference>